<dbReference type="OrthoDB" id="7876643at2"/>
<dbReference type="Proteomes" id="UP000248134">
    <property type="component" value="Unassembled WGS sequence"/>
</dbReference>
<evidence type="ECO:0000313" key="2">
    <source>
        <dbReference type="Proteomes" id="UP000248134"/>
    </source>
</evidence>
<protein>
    <submittedName>
        <fullName evidence="1">Uncharacterized protein</fullName>
    </submittedName>
</protein>
<gene>
    <name evidence="1" type="ORF">DNX69_10730</name>
</gene>
<name>A0A323UIT4_RHOPL</name>
<comment type="caution">
    <text evidence="1">The sequence shown here is derived from an EMBL/GenBank/DDBJ whole genome shotgun (WGS) entry which is preliminary data.</text>
</comment>
<dbReference type="AlphaFoldDB" id="A0A323UIT4"/>
<dbReference type="EMBL" id="QKQS01000013">
    <property type="protein sequence ID" value="PZA12444.1"/>
    <property type="molecule type" value="Genomic_DNA"/>
</dbReference>
<evidence type="ECO:0000313" key="1">
    <source>
        <dbReference type="EMBL" id="PZA12444.1"/>
    </source>
</evidence>
<sequence length="103" mass="11483">MQTITESLDDLLRRVDELQPEEFRTRILDLKAELAACGSTFDVSAYVRDALRYRFLRERDVDAIYAGGVFVGKTPDNIVLNGIHLDAAVDAARIAEQEPDAGE</sequence>
<accession>A0A323UIT4</accession>
<organism evidence="1 2">
    <name type="scientific">Rhodopseudomonas palustris</name>
    <dbReference type="NCBI Taxonomy" id="1076"/>
    <lineage>
        <taxon>Bacteria</taxon>
        <taxon>Pseudomonadati</taxon>
        <taxon>Pseudomonadota</taxon>
        <taxon>Alphaproteobacteria</taxon>
        <taxon>Hyphomicrobiales</taxon>
        <taxon>Nitrobacteraceae</taxon>
        <taxon>Rhodopseudomonas</taxon>
    </lineage>
</organism>
<dbReference type="RefSeq" id="WP_110785942.1">
    <property type="nucleotide sequence ID" value="NZ_QKQS01000013.1"/>
</dbReference>
<reference evidence="1 2" key="1">
    <citation type="submission" date="2018-06" db="EMBL/GenBank/DDBJ databases">
        <title>Draft Whole-Genome Sequence of the purple photosynthetic bacterium Rhodospeudomonas palustris XCP.</title>
        <authorList>
            <person name="Rayyan A."/>
            <person name="Meyer T.E."/>
            <person name="Kyndt J.A."/>
        </authorList>
    </citation>
    <scope>NUCLEOTIDE SEQUENCE [LARGE SCALE GENOMIC DNA]</scope>
    <source>
        <strain evidence="1 2">XCP</strain>
    </source>
</reference>
<proteinExistence type="predicted"/>